<evidence type="ECO:0000259" key="6">
    <source>
        <dbReference type="Pfam" id="PF08281"/>
    </source>
</evidence>
<dbReference type="Gene3D" id="1.10.1740.10">
    <property type="match status" value="1"/>
</dbReference>
<dbReference type="GO" id="GO:0016987">
    <property type="term" value="F:sigma factor activity"/>
    <property type="evidence" value="ECO:0007669"/>
    <property type="project" value="UniProtKB-KW"/>
</dbReference>
<accession>A0A085Z574</accession>
<dbReference type="InterPro" id="IPR014284">
    <property type="entry name" value="RNA_pol_sigma-70_dom"/>
</dbReference>
<dbReference type="InterPro" id="IPR039425">
    <property type="entry name" value="RNA_pol_sigma-70-like"/>
</dbReference>
<evidence type="ECO:0000313" key="7">
    <source>
        <dbReference type="EMBL" id="KFE99587.1"/>
    </source>
</evidence>
<dbReference type="InterPro" id="IPR013249">
    <property type="entry name" value="RNA_pol_sigma70_r4_t2"/>
</dbReference>
<dbReference type="SUPFAM" id="SSF88946">
    <property type="entry name" value="Sigma2 domain of RNA polymerase sigma factors"/>
    <property type="match status" value="1"/>
</dbReference>
<dbReference type="Pfam" id="PF04542">
    <property type="entry name" value="Sigma70_r2"/>
    <property type="match status" value="1"/>
</dbReference>
<dbReference type="STRING" id="236814.IX39_02690"/>
<name>A0A085Z574_9FLAO</name>
<dbReference type="AlphaFoldDB" id="A0A085Z574"/>
<dbReference type="InterPro" id="IPR036388">
    <property type="entry name" value="WH-like_DNA-bd_sf"/>
</dbReference>
<feature type="domain" description="RNA polymerase sigma-70 region 2" evidence="5">
    <location>
        <begin position="13"/>
        <end position="77"/>
    </location>
</feature>
<dbReference type="InterPro" id="IPR007627">
    <property type="entry name" value="RNA_pol_sigma70_r2"/>
</dbReference>
<evidence type="ECO:0000256" key="3">
    <source>
        <dbReference type="ARBA" id="ARBA00023082"/>
    </source>
</evidence>
<keyword evidence="3" id="KW-0731">Sigma factor</keyword>
<dbReference type="InterPro" id="IPR013324">
    <property type="entry name" value="RNA_pol_sigma_r3/r4-like"/>
</dbReference>
<dbReference type="PANTHER" id="PTHR43133">
    <property type="entry name" value="RNA POLYMERASE ECF-TYPE SIGMA FACTO"/>
    <property type="match status" value="1"/>
</dbReference>
<proteinExistence type="inferred from homology"/>
<dbReference type="NCBIfam" id="TIGR02937">
    <property type="entry name" value="sigma70-ECF"/>
    <property type="match status" value="1"/>
</dbReference>
<dbReference type="InterPro" id="IPR013325">
    <property type="entry name" value="RNA_pol_sigma_r2"/>
</dbReference>
<reference evidence="7 8" key="1">
    <citation type="submission" date="2014-07" db="EMBL/GenBank/DDBJ databases">
        <title>Genome of Chryseobacterium formosense LMG 24722.</title>
        <authorList>
            <person name="Pipes S.E."/>
            <person name="Stropko S.J."/>
            <person name="Newman J.D."/>
        </authorList>
    </citation>
    <scope>NUCLEOTIDE SEQUENCE [LARGE SCALE GENOMIC DNA]</scope>
    <source>
        <strain evidence="7 8">LMG 24722</strain>
    </source>
</reference>
<dbReference type="GO" id="GO:0003677">
    <property type="term" value="F:DNA binding"/>
    <property type="evidence" value="ECO:0007669"/>
    <property type="project" value="InterPro"/>
</dbReference>
<dbReference type="SUPFAM" id="SSF88659">
    <property type="entry name" value="Sigma3 and sigma4 domains of RNA polymerase sigma factors"/>
    <property type="match status" value="1"/>
</dbReference>
<dbReference type="Proteomes" id="UP000028713">
    <property type="component" value="Unassembled WGS sequence"/>
</dbReference>
<dbReference type="PANTHER" id="PTHR43133:SF45">
    <property type="entry name" value="RNA POLYMERASE ECF-TYPE SIGMA FACTOR"/>
    <property type="match status" value="1"/>
</dbReference>
<evidence type="ECO:0000256" key="1">
    <source>
        <dbReference type="ARBA" id="ARBA00010641"/>
    </source>
</evidence>
<gene>
    <name evidence="7" type="ORF">IX39_02690</name>
</gene>
<evidence type="ECO:0000256" key="2">
    <source>
        <dbReference type="ARBA" id="ARBA00023015"/>
    </source>
</evidence>
<comment type="similarity">
    <text evidence="1">Belongs to the sigma-70 factor family. ECF subfamily.</text>
</comment>
<evidence type="ECO:0000259" key="5">
    <source>
        <dbReference type="Pfam" id="PF04542"/>
    </source>
</evidence>
<evidence type="ECO:0000256" key="4">
    <source>
        <dbReference type="ARBA" id="ARBA00023163"/>
    </source>
</evidence>
<sequence length="165" mass="19432">MSSDLEKKFIDVFKENQRIVHKICRIYTNNSEDHEDLFQEITIQLWKSYAGFRGESKFSTWMYQVALNTAMTLSKKTKKHQFQQVDINVSSLKIKEESYEDDGYKLKEMYQHIYSLSNIEKALIMMYLDNKPFKEIGDILGITEGNARVKMNRAKNNLKSKINAK</sequence>
<dbReference type="GO" id="GO:0006352">
    <property type="term" value="P:DNA-templated transcription initiation"/>
    <property type="evidence" value="ECO:0007669"/>
    <property type="project" value="InterPro"/>
</dbReference>
<keyword evidence="8" id="KW-1185">Reference proteome</keyword>
<dbReference type="Gene3D" id="1.10.10.10">
    <property type="entry name" value="Winged helix-like DNA-binding domain superfamily/Winged helix DNA-binding domain"/>
    <property type="match status" value="1"/>
</dbReference>
<protein>
    <submittedName>
        <fullName evidence="7">RNA polymerase sigma70 factor</fullName>
    </submittedName>
</protein>
<dbReference type="eggNOG" id="COG1595">
    <property type="taxonomic scope" value="Bacteria"/>
</dbReference>
<evidence type="ECO:0000313" key="8">
    <source>
        <dbReference type="Proteomes" id="UP000028713"/>
    </source>
</evidence>
<keyword evidence="4" id="KW-0804">Transcription</keyword>
<comment type="caution">
    <text evidence="7">The sequence shown here is derived from an EMBL/GenBank/DDBJ whole genome shotgun (WGS) entry which is preliminary data.</text>
</comment>
<organism evidence="7 8">
    <name type="scientific">Chryseobacterium formosense</name>
    <dbReference type="NCBI Taxonomy" id="236814"/>
    <lineage>
        <taxon>Bacteria</taxon>
        <taxon>Pseudomonadati</taxon>
        <taxon>Bacteroidota</taxon>
        <taxon>Flavobacteriia</taxon>
        <taxon>Flavobacteriales</taxon>
        <taxon>Weeksellaceae</taxon>
        <taxon>Chryseobacterium group</taxon>
        <taxon>Chryseobacterium</taxon>
    </lineage>
</organism>
<feature type="domain" description="RNA polymerase sigma factor 70 region 4 type 2" evidence="6">
    <location>
        <begin position="121"/>
        <end position="157"/>
    </location>
</feature>
<keyword evidence="2" id="KW-0805">Transcription regulation</keyword>
<dbReference type="RefSeq" id="WP_034673229.1">
    <property type="nucleotide sequence ID" value="NZ_FPAP01000004.1"/>
</dbReference>
<dbReference type="Pfam" id="PF08281">
    <property type="entry name" value="Sigma70_r4_2"/>
    <property type="match status" value="1"/>
</dbReference>
<dbReference type="EMBL" id="JPRP01000001">
    <property type="protein sequence ID" value="KFE99587.1"/>
    <property type="molecule type" value="Genomic_DNA"/>
</dbReference>
<dbReference type="OrthoDB" id="9780326at2"/>